<protein>
    <recommendedName>
        <fullName evidence="8">Protein nucleotidyltransferase YdiU</fullName>
        <ecNumber evidence="8">2.7.7.-</ecNumber>
    </recommendedName>
    <alternativeName>
        <fullName evidence="8">Protein adenylyltransferase YdiU</fullName>
        <ecNumber evidence="8">2.7.7.108</ecNumber>
    </alternativeName>
    <alternativeName>
        <fullName evidence="8">Protein uridylyltransferase YdiU</fullName>
        <ecNumber evidence="8">2.7.7.-</ecNumber>
    </alternativeName>
</protein>
<comment type="function">
    <text evidence="8">Nucleotidyltransferase involved in the post-translational modification of proteins. It can catalyze the addition of adenosine monophosphate (AMP) or uridine monophosphate (UMP) to a protein, resulting in modifications known as AMPylation and UMPylation.</text>
</comment>
<evidence type="ECO:0000256" key="4">
    <source>
        <dbReference type="ARBA" id="ARBA00022723"/>
    </source>
</evidence>
<comment type="catalytic activity">
    <reaction evidence="8">
        <text>L-seryl-[protein] + ATP = 3-O-(5'-adenylyl)-L-seryl-[protein] + diphosphate</text>
        <dbReference type="Rhea" id="RHEA:58120"/>
        <dbReference type="Rhea" id="RHEA-COMP:9863"/>
        <dbReference type="Rhea" id="RHEA-COMP:15073"/>
        <dbReference type="ChEBI" id="CHEBI:29999"/>
        <dbReference type="ChEBI" id="CHEBI:30616"/>
        <dbReference type="ChEBI" id="CHEBI:33019"/>
        <dbReference type="ChEBI" id="CHEBI:142516"/>
        <dbReference type="EC" id="2.7.7.108"/>
    </reaction>
</comment>
<dbReference type="GO" id="GO:0005524">
    <property type="term" value="F:ATP binding"/>
    <property type="evidence" value="ECO:0007669"/>
    <property type="project" value="UniProtKB-UniRule"/>
</dbReference>
<feature type="active site" description="Proton acceptor" evidence="8">
    <location>
        <position position="247"/>
    </location>
</feature>
<dbReference type="GO" id="GO:0030145">
    <property type="term" value="F:manganese ion binding"/>
    <property type="evidence" value="ECO:0007669"/>
    <property type="project" value="UniProtKB-UniRule"/>
</dbReference>
<accession>A0A1G9D704</accession>
<keyword evidence="8" id="KW-0464">Manganese</keyword>
<feature type="binding site" evidence="8">
    <location>
        <position position="257"/>
    </location>
    <ligand>
        <name>Mg(2+)</name>
        <dbReference type="ChEBI" id="CHEBI:18420"/>
    </ligand>
</feature>
<keyword evidence="6 8" id="KW-0067">ATP-binding</keyword>
<dbReference type="PANTHER" id="PTHR32057">
    <property type="entry name" value="PROTEIN ADENYLYLTRANSFERASE SELO, MITOCHONDRIAL"/>
    <property type="match status" value="1"/>
</dbReference>
<gene>
    <name evidence="8" type="primary">ydiU</name>
    <name evidence="8" type="synonym">selO</name>
    <name evidence="9" type="ORF">SAMN05216187_11130</name>
</gene>
<dbReference type="InterPro" id="IPR003846">
    <property type="entry name" value="SelO"/>
</dbReference>
<dbReference type="NCBIfam" id="NF000658">
    <property type="entry name" value="PRK00029.1"/>
    <property type="match status" value="1"/>
</dbReference>
<feature type="binding site" evidence="8">
    <location>
        <position position="88"/>
    </location>
    <ligand>
        <name>ATP</name>
        <dbReference type="ChEBI" id="CHEBI:30616"/>
    </ligand>
</feature>
<comment type="catalytic activity">
    <reaction evidence="8">
        <text>L-histidyl-[protein] + UTP = N(tele)-(5'-uridylyl)-L-histidyl-[protein] + diphosphate</text>
        <dbReference type="Rhea" id="RHEA:83891"/>
        <dbReference type="Rhea" id="RHEA-COMP:9745"/>
        <dbReference type="Rhea" id="RHEA-COMP:20239"/>
        <dbReference type="ChEBI" id="CHEBI:29979"/>
        <dbReference type="ChEBI" id="CHEBI:33019"/>
        <dbReference type="ChEBI" id="CHEBI:46398"/>
        <dbReference type="ChEBI" id="CHEBI:233474"/>
    </reaction>
</comment>
<keyword evidence="2 8" id="KW-0808">Transferase</keyword>
<name>A0A1G9D704_9STAP</name>
<comment type="catalytic activity">
    <reaction evidence="8">
        <text>L-tyrosyl-[protein] + ATP = O-(5'-adenylyl)-L-tyrosyl-[protein] + diphosphate</text>
        <dbReference type="Rhea" id="RHEA:54288"/>
        <dbReference type="Rhea" id="RHEA-COMP:10136"/>
        <dbReference type="Rhea" id="RHEA-COMP:13846"/>
        <dbReference type="ChEBI" id="CHEBI:30616"/>
        <dbReference type="ChEBI" id="CHEBI:33019"/>
        <dbReference type="ChEBI" id="CHEBI:46858"/>
        <dbReference type="ChEBI" id="CHEBI:83624"/>
        <dbReference type="EC" id="2.7.7.108"/>
    </reaction>
</comment>
<comment type="similarity">
    <text evidence="1 8">Belongs to the SELO family.</text>
</comment>
<proteinExistence type="inferred from homology"/>
<comment type="catalytic activity">
    <reaction evidence="8">
        <text>L-seryl-[protein] + UTP = O-(5'-uridylyl)-L-seryl-[protein] + diphosphate</text>
        <dbReference type="Rhea" id="RHEA:64604"/>
        <dbReference type="Rhea" id="RHEA-COMP:9863"/>
        <dbReference type="Rhea" id="RHEA-COMP:16635"/>
        <dbReference type="ChEBI" id="CHEBI:29999"/>
        <dbReference type="ChEBI" id="CHEBI:33019"/>
        <dbReference type="ChEBI" id="CHEBI:46398"/>
        <dbReference type="ChEBI" id="CHEBI:156051"/>
    </reaction>
</comment>
<evidence type="ECO:0000256" key="7">
    <source>
        <dbReference type="ARBA" id="ARBA00022842"/>
    </source>
</evidence>
<keyword evidence="3 8" id="KW-0548">Nucleotidyltransferase</keyword>
<evidence type="ECO:0000256" key="8">
    <source>
        <dbReference type="HAMAP-Rule" id="MF_00692"/>
    </source>
</evidence>
<comment type="catalytic activity">
    <reaction evidence="8">
        <text>L-tyrosyl-[protein] + UTP = O-(5'-uridylyl)-L-tyrosyl-[protein] + diphosphate</text>
        <dbReference type="Rhea" id="RHEA:83887"/>
        <dbReference type="Rhea" id="RHEA-COMP:10136"/>
        <dbReference type="Rhea" id="RHEA-COMP:20238"/>
        <dbReference type="ChEBI" id="CHEBI:33019"/>
        <dbReference type="ChEBI" id="CHEBI:46398"/>
        <dbReference type="ChEBI" id="CHEBI:46858"/>
        <dbReference type="ChEBI" id="CHEBI:90602"/>
    </reaction>
</comment>
<feature type="binding site" evidence="8">
    <location>
        <position position="85"/>
    </location>
    <ligand>
        <name>ATP</name>
        <dbReference type="ChEBI" id="CHEBI:30616"/>
    </ligand>
</feature>
<dbReference type="AlphaFoldDB" id="A0A1G9D704"/>
<keyword evidence="5 8" id="KW-0547">Nucleotide-binding</keyword>
<keyword evidence="4 8" id="KW-0479">Metal-binding</keyword>
<feature type="binding site" evidence="8">
    <location>
        <position position="177"/>
    </location>
    <ligand>
        <name>ATP</name>
        <dbReference type="ChEBI" id="CHEBI:30616"/>
    </ligand>
</feature>
<comment type="cofactor">
    <cofactor evidence="8">
        <name>Mg(2+)</name>
        <dbReference type="ChEBI" id="CHEBI:18420"/>
    </cofactor>
    <cofactor evidence="8">
        <name>Mn(2+)</name>
        <dbReference type="ChEBI" id="CHEBI:29035"/>
    </cofactor>
</comment>
<feature type="binding site" evidence="8">
    <location>
        <position position="107"/>
    </location>
    <ligand>
        <name>ATP</name>
        <dbReference type="ChEBI" id="CHEBI:30616"/>
    </ligand>
</feature>
<feature type="binding site" evidence="8">
    <location>
        <position position="87"/>
    </location>
    <ligand>
        <name>ATP</name>
        <dbReference type="ChEBI" id="CHEBI:30616"/>
    </ligand>
</feature>
<keyword evidence="7 8" id="KW-0460">Magnesium</keyword>
<evidence type="ECO:0000313" key="10">
    <source>
        <dbReference type="Proteomes" id="UP000242700"/>
    </source>
</evidence>
<dbReference type="Proteomes" id="UP000242700">
    <property type="component" value="Unassembled WGS sequence"/>
</dbReference>
<dbReference type="EC" id="2.7.7.108" evidence="8"/>
<dbReference type="PANTHER" id="PTHR32057:SF14">
    <property type="entry name" value="PROTEIN ADENYLYLTRANSFERASE SELO, MITOCHONDRIAL"/>
    <property type="match status" value="1"/>
</dbReference>
<dbReference type="GO" id="GO:0070733">
    <property type="term" value="F:AMPylase activity"/>
    <property type="evidence" value="ECO:0007669"/>
    <property type="project" value="UniProtKB-EC"/>
</dbReference>
<dbReference type="HAMAP" id="MF_00692">
    <property type="entry name" value="SelO"/>
    <property type="match status" value="1"/>
</dbReference>
<comment type="catalytic activity">
    <reaction evidence="8">
        <text>L-threonyl-[protein] + ATP = 3-O-(5'-adenylyl)-L-threonyl-[protein] + diphosphate</text>
        <dbReference type="Rhea" id="RHEA:54292"/>
        <dbReference type="Rhea" id="RHEA-COMP:11060"/>
        <dbReference type="Rhea" id="RHEA-COMP:13847"/>
        <dbReference type="ChEBI" id="CHEBI:30013"/>
        <dbReference type="ChEBI" id="CHEBI:30616"/>
        <dbReference type="ChEBI" id="CHEBI:33019"/>
        <dbReference type="ChEBI" id="CHEBI:138113"/>
        <dbReference type="EC" id="2.7.7.108"/>
    </reaction>
</comment>
<sequence length="485" mass="55247">MYKGFNFTHDYKTLPRTFWSPYEPEESEAPEVVLFNNHLARLLDIDEKELENDAAFFSGNQLPDSAVPIAQAYMGHQFGVLNMLGDGRNVLLGEHNTNEEKFDVVLKGSGATKFSRQGDGRAPIDSMLREYIISEYMANIGISTTRALAVVNTGEHLVRQTEVPSGILTRIASSHIRVGTFEYAARQSKDELKALADFAIERHYPYLSPLDEEKKYLMFFDAVVRKQAELIAEWQAVGFVHGVMNTDNITISGETIDYGPCAFIDVYNPDTYYSSIDTEGRYRYKNQPPIGQWDLSKLGEALCPLFNSSQNEAVKQAQEVLDKYPLYYNRKYITLMGNKLGILDMDYEDQYDVQMIDELLGFMFKYEADYTRTFRDLYLTHYDKLPMFNDSDFINWFEKYQARKKAHKASKNEINTVANAANPSFIPRNHLVQKSVDLAVSGNYGELKQLLKAVSKPFNDKLGGKYLDAPGGDDMDPNFKTYCGT</sequence>
<feature type="binding site" evidence="8">
    <location>
        <position position="257"/>
    </location>
    <ligand>
        <name>ATP</name>
        <dbReference type="ChEBI" id="CHEBI:30616"/>
    </ligand>
</feature>
<evidence type="ECO:0000256" key="6">
    <source>
        <dbReference type="ARBA" id="ARBA00022840"/>
    </source>
</evidence>
<dbReference type="GO" id="GO:0000287">
    <property type="term" value="F:magnesium ion binding"/>
    <property type="evidence" value="ECO:0007669"/>
    <property type="project" value="UniProtKB-UniRule"/>
</dbReference>
<feature type="binding site" evidence="8">
    <location>
        <position position="248"/>
    </location>
    <ligand>
        <name>Mg(2+)</name>
        <dbReference type="ChEBI" id="CHEBI:18420"/>
    </ligand>
</feature>
<dbReference type="RefSeq" id="WP_092599207.1">
    <property type="nucleotide sequence ID" value="NZ_FNFI01000011.1"/>
</dbReference>
<organism evidence="9 10">
    <name type="scientific">Jeotgalicoccus aerolatus</name>
    <dbReference type="NCBI Taxonomy" id="709510"/>
    <lineage>
        <taxon>Bacteria</taxon>
        <taxon>Bacillati</taxon>
        <taxon>Bacillota</taxon>
        <taxon>Bacilli</taxon>
        <taxon>Bacillales</taxon>
        <taxon>Staphylococcaceae</taxon>
        <taxon>Jeotgalicoccus</taxon>
    </lineage>
</organism>
<dbReference type="Pfam" id="PF02696">
    <property type="entry name" value="SelO"/>
    <property type="match status" value="1"/>
</dbReference>
<evidence type="ECO:0000256" key="3">
    <source>
        <dbReference type="ARBA" id="ARBA00022695"/>
    </source>
</evidence>
<evidence type="ECO:0000256" key="2">
    <source>
        <dbReference type="ARBA" id="ARBA00022679"/>
    </source>
</evidence>
<feature type="binding site" evidence="8">
    <location>
        <position position="170"/>
    </location>
    <ligand>
        <name>ATP</name>
        <dbReference type="ChEBI" id="CHEBI:30616"/>
    </ligand>
</feature>
<evidence type="ECO:0000313" key="9">
    <source>
        <dbReference type="EMBL" id="SDK59667.1"/>
    </source>
</evidence>
<dbReference type="EC" id="2.7.7.-" evidence="8"/>
<dbReference type="OrthoDB" id="9773505at2"/>
<reference evidence="10" key="1">
    <citation type="submission" date="2016-10" db="EMBL/GenBank/DDBJ databases">
        <authorList>
            <person name="Varghese N."/>
            <person name="Submissions S."/>
        </authorList>
    </citation>
    <scope>NUCLEOTIDE SEQUENCE [LARGE SCALE GENOMIC DNA]</scope>
    <source>
        <strain evidence="10">CGMCC 1.8911</strain>
    </source>
</reference>
<evidence type="ECO:0000256" key="1">
    <source>
        <dbReference type="ARBA" id="ARBA00009747"/>
    </source>
</evidence>
<evidence type="ECO:0000256" key="5">
    <source>
        <dbReference type="ARBA" id="ARBA00022741"/>
    </source>
</evidence>
<dbReference type="EMBL" id="FNFI01000011">
    <property type="protein sequence ID" value="SDK59667.1"/>
    <property type="molecule type" value="Genomic_DNA"/>
</dbReference>
<feature type="binding site" evidence="8">
    <location>
        <position position="119"/>
    </location>
    <ligand>
        <name>ATP</name>
        <dbReference type="ChEBI" id="CHEBI:30616"/>
    </ligand>
</feature>
<feature type="binding site" evidence="8">
    <location>
        <position position="120"/>
    </location>
    <ligand>
        <name>ATP</name>
        <dbReference type="ChEBI" id="CHEBI:30616"/>
    </ligand>
</feature>